<dbReference type="EMBL" id="ML738597">
    <property type="protein sequence ID" value="KAE8165959.1"/>
    <property type="molecule type" value="Genomic_DNA"/>
</dbReference>
<keyword evidence="2" id="KW-1185">Reference proteome</keyword>
<evidence type="ECO:0000313" key="1">
    <source>
        <dbReference type="EMBL" id="KAE8165959.1"/>
    </source>
</evidence>
<dbReference type="Proteomes" id="UP000326950">
    <property type="component" value="Unassembled WGS sequence"/>
</dbReference>
<reference evidence="1 2" key="1">
    <citation type="submission" date="2019-04" db="EMBL/GenBank/DDBJ databases">
        <title>Friends and foes A comparative genomics study of 23 Aspergillus species from section Flavi.</title>
        <authorList>
            <consortium name="DOE Joint Genome Institute"/>
            <person name="Kjaerbolling I."/>
            <person name="Vesth T."/>
            <person name="Frisvad J.C."/>
            <person name="Nybo J.L."/>
            <person name="Theobald S."/>
            <person name="Kildgaard S."/>
            <person name="Isbrandt T."/>
            <person name="Kuo A."/>
            <person name="Sato A."/>
            <person name="Lyhne E.K."/>
            <person name="Kogle M.E."/>
            <person name="Wiebenga A."/>
            <person name="Kun R.S."/>
            <person name="Lubbers R.J."/>
            <person name="Makela M.R."/>
            <person name="Barry K."/>
            <person name="Chovatia M."/>
            <person name="Clum A."/>
            <person name="Daum C."/>
            <person name="Haridas S."/>
            <person name="He G."/>
            <person name="LaButti K."/>
            <person name="Lipzen A."/>
            <person name="Mondo S."/>
            <person name="Riley R."/>
            <person name="Salamov A."/>
            <person name="Simmons B.A."/>
            <person name="Magnuson J.K."/>
            <person name="Henrissat B."/>
            <person name="Mortensen U.H."/>
            <person name="Larsen T.O."/>
            <person name="Devries R.P."/>
            <person name="Grigoriev I.V."/>
            <person name="Machida M."/>
            <person name="Baker S.E."/>
            <person name="Andersen M.R."/>
        </authorList>
    </citation>
    <scope>NUCLEOTIDE SEQUENCE [LARGE SCALE GENOMIC DNA]</scope>
    <source>
        <strain evidence="1 2">CBS 117626</strain>
    </source>
</reference>
<accession>A0A5N6V4W6</accession>
<sequence>MGTPQSNADLNIQVTSATHVATVNPTMEVSLPGTCPFPPSYNGWFFGIRCILSPSDMYPLQARRTILALYQYAPSIMRNSSTVGGDGMYLSLA</sequence>
<gene>
    <name evidence="1" type="ORF">BDV40DRAFT_41025</name>
</gene>
<evidence type="ECO:0000313" key="2">
    <source>
        <dbReference type="Proteomes" id="UP000326950"/>
    </source>
</evidence>
<proteinExistence type="predicted"/>
<dbReference type="AlphaFoldDB" id="A0A5N6V4W6"/>
<name>A0A5N6V4W6_ASPTM</name>
<protein>
    <submittedName>
        <fullName evidence="1">Uncharacterized protein</fullName>
    </submittedName>
</protein>
<organism evidence="1 2">
    <name type="scientific">Aspergillus tamarii</name>
    <dbReference type="NCBI Taxonomy" id="41984"/>
    <lineage>
        <taxon>Eukaryota</taxon>
        <taxon>Fungi</taxon>
        <taxon>Dikarya</taxon>
        <taxon>Ascomycota</taxon>
        <taxon>Pezizomycotina</taxon>
        <taxon>Eurotiomycetes</taxon>
        <taxon>Eurotiomycetidae</taxon>
        <taxon>Eurotiales</taxon>
        <taxon>Aspergillaceae</taxon>
        <taxon>Aspergillus</taxon>
        <taxon>Aspergillus subgen. Circumdati</taxon>
    </lineage>
</organism>